<sequence>MLHNLSPWQSTLVENWQANKTKCGTIIVKQSFEYDDNGTVFAMENSEPIIMADAMLAEPTTSSLKLANEAVAFKKGFELYGNLTAYPPKAKQAKVIEVYVALTQDNNPVFNKTLRVTGDRIWQQSLLGKVASDPKPLKATPLTYENAYGGIDSENPDKMYGKNPAGKGFRVKNTKGSPLPKVEYPKDFLKHPKKEISPASYGALPLFWQPRVELIPEIEQDALMSGEYPYQSSLTDSVFNCAPLDQQLTLHFNNNITLQLKGVSPNKDYHHVTRVKLPYLPPLVALINGEAQHFVELTCDTLVLDTDANAFHLVWRKSVPKNKHSNDNELTITPYSQIVVQQEKQESMA</sequence>
<proteinExistence type="predicted"/>
<dbReference type="Proteomes" id="UP001500021">
    <property type="component" value="Unassembled WGS sequence"/>
</dbReference>
<feature type="domain" description="DUF2169" evidence="1">
    <location>
        <begin position="22"/>
        <end position="316"/>
    </location>
</feature>
<keyword evidence="3" id="KW-1185">Reference proteome</keyword>
<dbReference type="InterPro" id="IPR018683">
    <property type="entry name" value="DUF2169"/>
</dbReference>
<name>A0ABN1L8Z3_9GAMM</name>
<accession>A0ABN1L8Z3</accession>
<dbReference type="Pfam" id="PF09937">
    <property type="entry name" value="DUF2169"/>
    <property type="match status" value="1"/>
</dbReference>
<comment type="caution">
    <text evidence="2">The sequence shown here is derived from an EMBL/GenBank/DDBJ whole genome shotgun (WGS) entry which is preliminary data.</text>
</comment>
<evidence type="ECO:0000259" key="1">
    <source>
        <dbReference type="Pfam" id="PF09937"/>
    </source>
</evidence>
<evidence type="ECO:0000313" key="3">
    <source>
        <dbReference type="Proteomes" id="UP001500021"/>
    </source>
</evidence>
<evidence type="ECO:0000313" key="2">
    <source>
        <dbReference type="EMBL" id="GAA0820380.1"/>
    </source>
</evidence>
<protein>
    <recommendedName>
        <fullName evidence="1">DUF2169 domain-containing protein</fullName>
    </recommendedName>
</protein>
<dbReference type="RefSeq" id="WP_343817949.1">
    <property type="nucleotide sequence ID" value="NZ_BAAAFA010000009.1"/>
</dbReference>
<organism evidence="2 3">
    <name type="scientific">Colwellia asteriadis</name>
    <dbReference type="NCBI Taxonomy" id="517723"/>
    <lineage>
        <taxon>Bacteria</taxon>
        <taxon>Pseudomonadati</taxon>
        <taxon>Pseudomonadota</taxon>
        <taxon>Gammaproteobacteria</taxon>
        <taxon>Alteromonadales</taxon>
        <taxon>Colwelliaceae</taxon>
        <taxon>Colwellia</taxon>
    </lineage>
</organism>
<gene>
    <name evidence="2" type="ORF">GCM10009111_25720</name>
</gene>
<dbReference type="EMBL" id="BAAAFA010000009">
    <property type="protein sequence ID" value="GAA0820380.1"/>
    <property type="molecule type" value="Genomic_DNA"/>
</dbReference>
<reference evidence="2 3" key="1">
    <citation type="journal article" date="2019" name="Int. J. Syst. Evol. Microbiol.">
        <title>The Global Catalogue of Microorganisms (GCM) 10K type strain sequencing project: providing services to taxonomists for standard genome sequencing and annotation.</title>
        <authorList>
            <consortium name="The Broad Institute Genomics Platform"/>
            <consortium name="The Broad Institute Genome Sequencing Center for Infectious Disease"/>
            <person name="Wu L."/>
            <person name="Ma J."/>
        </authorList>
    </citation>
    <scope>NUCLEOTIDE SEQUENCE [LARGE SCALE GENOMIC DNA]</scope>
    <source>
        <strain evidence="2 3">JCM 15608</strain>
    </source>
</reference>